<reference evidence="4 5" key="1">
    <citation type="submission" date="2017-03" db="EMBL/GenBank/DDBJ databases">
        <authorList>
            <person name="Safronova V.I."/>
            <person name="Sazanova A.L."/>
            <person name="Chirak E.R."/>
        </authorList>
    </citation>
    <scope>NUCLEOTIDE SEQUENCE [LARGE SCALE GENOMIC DNA]</scope>
    <source>
        <strain evidence="4 5">Opo-242</strain>
    </source>
</reference>
<organism evidence="4 5">
    <name type="scientific">Mesorhizobium erdmanii</name>
    <dbReference type="NCBI Taxonomy" id="1777866"/>
    <lineage>
        <taxon>Bacteria</taxon>
        <taxon>Pseudomonadati</taxon>
        <taxon>Pseudomonadota</taxon>
        <taxon>Alphaproteobacteria</taxon>
        <taxon>Hyphomicrobiales</taxon>
        <taxon>Phyllobacteriaceae</taxon>
        <taxon>Mesorhizobium</taxon>
    </lineage>
</organism>
<dbReference type="Pfam" id="PF20712">
    <property type="entry name" value="CyanoTRADDas_TM"/>
    <property type="match status" value="1"/>
</dbReference>
<evidence type="ECO:0000259" key="3">
    <source>
        <dbReference type="Pfam" id="PF20712"/>
    </source>
</evidence>
<dbReference type="InterPro" id="IPR048567">
    <property type="entry name" value="CyanoTRADDas_TM"/>
</dbReference>
<sequence length="300" mass="33315">MDLDIANAAFIALVRALKRNPRVRLTLLLASLAVLFVLVIGVSVINFFPVTYYGVRVSFQQLFVPVLVTLFPALILFIACLLSFQEKLPIDMLENGTISASFLGYRLSVGTHAPSSRRRQRAAAVSAAEAQATKSQDIMDDINLSLAQLVEYYVINKGQAKSSFRVSLMAIVVGFVTIIAGVWLSYTGQLENQNPAYLSVLAGVIFQFIGGAYFYLYSRSLIQLNFFFSRLAMMQDTMLAVRLCETLPEGRERNSVLERLIFMIVSRDPKVPQYLAEEKTARAKPEPKAKPVPKAGTESQ</sequence>
<protein>
    <recommendedName>
        <fullName evidence="3">Cyanobacterial TRADD-N associated 2 transmembrane domain-containing protein</fullName>
    </recommendedName>
</protein>
<proteinExistence type="predicted"/>
<keyword evidence="2" id="KW-0812">Transmembrane</keyword>
<dbReference type="AlphaFoldDB" id="A0A4Q1UI51"/>
<dbReference type="RefSeq" id="WP_129468920.1">
    <property type="nucleotide sequence ID" value="NZ_MZXX01000047.1"/>
</dbReference>
<feature type="region of interest" description="Disordered" evidence="1">
    <location>
        <begin position="276"/>
        <end position="300"/>
    </location>
</feature>
<feature type="compositionally biased region" description="Basic and acidic residues" evidence="1">
    <location>
        <begin position="276"/>
        <end position="289"/>
    </location>
</feature>
<feature type="transmembrane region" description="Helical" evidence="2">
    <location>
        <begin position="166"/>
        <end position="184"/>
    </location>
</feature>
<evidence type="ECO:0000256" key="1">
    <source>
        <dbReference type="SAM" id="MobiDB-lite"/>
    </source>
</evidence>
<evidence type="ECO:0000256" key="2">
    <source>
        <dbReference type="SAM" id="Phobius"/>
    </source>
</evidence>
<name>A0A4Q1UI51_9HYPH</name>
<feature type="transmembrane region" description="Helical" evidence="2">
    <location>
        <begin position="196"/>
        <end position="216"/>
    </location>
</feature>
<accession>A0A4Q1UI51</accession>
<dbReference type="EMBL" id="MZXX01000047">
    <property type="protein sequence ID" value="RXT34063.1"/>
    <property type="molecule type" value="Genomic_DNA"/>
</dbReference>
<gene>
    <name evidence="4" type="ORF">B5V01_34020</name>
</gene>
<feature type="transmembrane region" description="Helical" evidence="2">
    <location>
        <begin position="62"/>
        <end position="84"/>
    </location>
</feature>
<evidence type="ECO:0000313" key="4">
    <source>
        <dbReference type="EMBL" id="RXT34063.1"/>
    </source>
</evidence>
<keyword evidence="2" id="KW-1133">Transmembrane helix</keyword>
<keyword evidence="2" id="KW-0472">Membrane</keyword>
<evidence type="ECO:0000313" key="5">
    <source>
        <dbReference type="Proteomes" id="UP000290444"/>
    </source>
</evidence>
<dbReference type="Proteomes" id="UP000290444">
    <property type="component" value="Unassembled WGS sequence"/>
</dbReference>
<comment type="caution">
    <text evidence="4">The sequence shown here is derived from an EMBL/GenBank/DDBJ whole genome shotgun (WGS) entry which is preliminary data.</text>
</comment>
<feature type="transmembrane region" description="Helical" evidence="2">
    <location>
        <begin position="25"/>
        <end position="50"/>
    </location>
</feature>
<feature type="domain" description="Cyanobacterial TRADD-N associated 2 transmembrane" evidence="3">
    <location>
        <begin position="156"/>
        <end position="224"/>
    </location>
</feature>